<keyword evidence="1" id="KW-0812">Transmembrane</keyword>
<evidence type="ECO:0000256" key="1">
    <source>
        <dbReference type="SAM" id="Phobius"/>
    </source>
</evidence>
<accession>A0A7W7LUI7</accession>
<reference evidence="2 3" key="1">
    <citation type="submission" date="2020-08" db="EMBL/GenBank/DDBJ databases">
        <title>Genomic Encyclopedia of Type Strains, Phase III (KMG-III): the genomes of soil and plant-associated and newly described type strains.</title>
        <authorList>
            <person name="Whitman W."/>
        </authorList>
    </citation>
    <scope>NUCLEOTIDE SEQUENCE [LARGE SCALE GENOMIC DNA]</scope>
    <source>
        <strain evidence="2 3">CECT 3273</strain>
    </source>
</reference>
<gene>
    <name evidence="2" type="ORF">FHS37_000475</name>
</gene>
<comment type="caution">
    <text evidence="2">The sequence shown here is derived from an EMBL/GenBank/DDBJ whole genome shotgun (WGS) entry which is preliminary data.</text>
</comment>
<name>A0A7W7LUI7_9ACTN</name>
<evidence type="ECO:0000313" key="2">
    <source>
        <dbReference type="EMBL" id="MBB4896459.1"/>
    </source>
</evidence>
<dbReference type="EMBL" id="JACHJI010000001">
    <property type="protein sequence ID" value="MBB4896459.1"/>
    <property type="molecule type" value="Genomic_DNA"/>
</dbReference>
<keyword evidence="1" id="KW-0472">Membrane</keyword>
<proteinExistence type="predicted"/>
<dbReference type="AlphaFoldDB" id="A0A7W7LUI7"/>
<feature type="transmembrane region" description="Helical" evidence="1">
    <location>
        <begin position="12"/>
        <end position="30"/>
    </location>
</feature>
<protein>
    <submittedName>
        <fullName evidence="2">Uncharacterized protein</fullName>
    </submittedName>
</protein>
<keyword evidence="3" id="KW-1185">Reference proteome</keyword>
<dbReference type="Proteomes" id="UP000579523">
    <property type="component" value="Unassembled WGS sequence"/>
</dbReference>
<organism evidence="2 3">
    <name type="scientific">Streptomyces griseomycini</name>
    <dbReference type="NCBI Taxonomy" id="66895"/>
    <lineage>
        <taxon>Bacteria</taxon>
        <taxon>Bacillati</taxon>
        <taxon>Actinomycetota</taxon>
        <taxon>Actinomycetes</taxon>
        <taxon>Kitasatosporales</taxon>
        <taxon>Streptomycetaceae</taxon>
        <taxon>Streptomyces</taxon>
    </lineage>
</organism>
<sequence>MFFFFSNRVGCIGSLIISAVATVILLLIFTR</sequence>
<keyword evidence="1" id="KW-1133">Transmembrane helix</keyword>
<evidence type="ECO:0000313" key="3">
    <source>
        <dbReference type="Proteomes" id="UP000579523"/>
    </source>
</evidence>